<accession>A0A409YN38</accession>
<keyword evidence="1" id="KW-1133">Transmembrane helix</keyword>
<dbReference type="Pfam" id="PF20151">
    <property type="entry name" value="DUF6533"/>
    <property type="match status" value="1"/>
</dbReference>
<dbReference type="EMBL" id="NHTK01000939">
    <property type="protein sequence ID" value="PPR04489.1"/>
    <property type="molecule type" value="Genomic_DNA"/>
</dbReference>
<feature type="transmembrane region" description="Helical" evidence="1">
    <location>
        <begin position="29"/>
        <end position="51"/>
    </location>
</feature>
<dbReference type="OrthoDB" id="3038990at2759"/>
<organism evidence="3 4">
    <name type="scientific">Panaeolus cyanescens</name>
    <dbReference type="NCBI Taxonomy" id="181874"/>
    <lineage>
        <taxon>Eukaryota</taxon>
        <taxon>Fungi</taxon>
        <taxon>Dikarya</taxon>
        <taxon>Basidiomycota</taxon>
        <taxon>Agaricomycotina</taxon>
        <taxon>Agaricomycetes</taxon>
        <taxon>Agaricomycetidae</taxon>
        <taxon>Agaricales</taxon>
        <taxon>Agaricineae</taxon>
        <taxon>Galeropsidaceae</taxon>
        <taxon>Panaeolus</taxon>
    </lineage>
</organism>
<feature type="transmembrane region" description="Helical" evidence="1">
    <location>
        <begin position="72"/>
        <end position="91"/>
    </location>
</feature>
<evidence type="ECO:0000313" key="3">
    <source>
        <dbReference type="EMBL" id="PPR04489.1"/>
    </source>
</evidence>
<dbReference type="STRING" id="181874.A0A409YN38"/>
<proteinExistence type="predicted"/>
<dbReference type="InParanoid" id="A0A409YN38"/>
<protein>
    <recommendedName>
        <fullName evidence="2">DUF6533 domain-containing protein</fullName>
    </recommendedName>
</protein>
<dbReference type="Proteomes" id="UP000284842">
    <property type="component" value="Unassembled WGS sequence"/>
</dbReference>
<evidence type="ECO:0000313" key="4">
    <source>
        <dbReference type="Proteomes" id="UP000284842"/>
    </source>
</evidence>
<dbReference type="AlphaFoldDB" id="A0A409YN38"/>
<gene>
    <name evidence="3" type="ORF">CVT24_013098</name>
</gene>
<feature type="domain" description="DUF6533" evidence="2">
    <location>
        <begin position="38"/>
        <end position="82"/>
    </location>
</feature>
<sequence length="355" mass="39396">MSMDPATLQAIRDQLPNPFTPMAFLPPDLAFQVMISLYTIVGSLAVMIWDMATNIGADYRLLTQYRIGPSTIIYFISRWASLAYLLALTILETAPVDNCYRIRWIQILFPLAIPFTSLLFFLRVQALYDRNKWVVGFFGILWLSVLGGCITPIFGIRGSNIGITKYCINSSLEPYVSAAAITPFINDTLVFIATTYRLMQNAHAEEGLKNKAKVAFLGHKLPVLSKALLLDGQAYYLTTISLNLVTASLFFNTSIPIVYRSFIGVPNIVLMNAMACHVFRNVKFGVFRASTIASNRTLPSRAPYGSAVVFPSNQTTTLDAGTRGGIQVMTTTEVFELDNKRQSSTEHLEQKSGLV</sequence>
<keyword evidence="1" id="KW-0472">Membrane</keyword>
<keyword evidence="4" id="KW-1185">Reference proteome</keyword>
<reference evidence="3 4" key="1">
    <citation type="journal article" date="2018" name="Evol. Lett.">
        <title>Horizontal gene cluster transfer increased hallucinogenic mushroom diversity.</title>
        <authorList>
            <person name="Reynolds H.T."/>
            <person name="Vijayakumar V."/>
            <person name="Gluck-Thaler E."/>
            <person name="Korotkin H.B."/>
            <person name="Matheny P.B."/>
            <person name="Slot J.C."/>
        </authorList>
    </citation>
    <scope>NUCLEOTIDE SEQUENCE [LARGE SCALE GENOMIC DNA]</scope>
    <source>
        <strain evidence="3 4">2629</strain>
    </source>
</reference>
<evidence type="ECO:0000256" key="1">
    <source>
        <dbReference type="SAM" id="Phobius"/>
    </source>
</evidence>
<dbReference type="InterPro" id="IPR045340">
    <property type="entry name" value="DUF6533"/>
</dbReference>
<name>A0A409YN38_9AGAR</name>
<evidence type="ECO:0000259" key="2">
    <source>
        <dbReference type="Pfam" id="PF20151"/>
    </source>
</evidence>
<keyword evidence="1" id="KW-0812">Transmembrane</keyword>
<feature type="transmembrane region" description="Helical" evidence="1">
    <location>
        <begin position="103"/>
        <end position="122"/>
    </location>
</feature>
<feature type="transmembrane region" description="Helical" evidence="1">
    <location>
        <begin position="134"/>
        <end position="155"/>
    </location>
</feature>
<comment type="caution">
    <text evidence="3">The sequence shown here is derived from an EMBL/GenBank/DDBJ whole genome shotgun (WGS) entry which is preliminary data.</text>
</comment>